<evidence type="ECO:0000256" key="2">
    <source>
        <dbReference type="ARBA" id="ARBA00044777"/>
    </source>
</evidence>
<dbReference type="PANTHER" id="PTHR33969">
    <property type="entry name" value="SEGREGATION AND CONDENSATION PROTEIN A"/>
    <property type="match status" value="1"/>
</dbReference>
<evidence type="ECO:0000256" key="1">
    <source>
        <dbReference type="ARBA" id="ARBA00022829"/>
    </source>
</evidence>
<evidence type="ECO:0000313" key="5">
    <source>
        <dbReference type="Proteomes" id="UP001235874"/>
    </source>
</evidence>
<dbReference type="PANTHER" id="PTHR33969:SF2">
    <property type="entry name" value="SEGREGATION AND CONDENSATION PROTEIN A"/>
    <property type="match status" value="1"/>
</dbReference>
<dbReference type="AlphaFoldDB" id="A0AAJ6L4P8"/>
<dbReference type="InterPro" id="IPR003768">
    <property type="entry name" value="ScpA"/>
</dbReference>
<sequence length="409" mass="43211">MHYGRPVTAPPLDPPAGPHEATAPAVAAELAAEVDGVLPTAEASETSGFTVRLANFTGPFDLLLQLIGKHKLDVTEVALHTVTDEFIAYIRAMGDKWDLDEASEFLLIAATLLDLKAARLLPSAEVEDEADLALLEARDLLFARLLQYKAYKEAAAHIAELEAVGGRRYPRAVSLEPRYAEALPDLVLGIGPQRLLKLAVKAMTPKPVPEVSIAHVHMVRVSVREHAAILASRLRRAGIATFSLLCADCEATLEVVARFLALLELYREGLVSFVQEQALEELTVRWTGPVDGETELHVDEYAGTPADPAPSPVPVPAVDGESAPVPVPGAEGESAAVSEFAAEGESASVAVTAAVPEPGSEREPGLPGELASVPEPGSERVPGPVQELGRAGEAGGVDRTGTTEGERNE</sequence>
<dbReference type="EMBL" id="CP130472">
    <property type="protein sequence ID" value="WLS44833.1"/>
    <property type="molecule type" value="Genomic_DNA"/>
</dbReference>
<dbReference type="Pfam" id="PF02616">
    <property type="entry name" value="SMC_ScpA"/>
    <property type="match status" value="1"/>
</dbReference>
<evidence type="ECO:0000313" key="4">
    <source>
        <dbReference type="EMBL" id="WLS44833.1"/>
    </source>
</evidence>
<dbReference type="KEGG" id="mprn:Q3V37_26185"/>
<feature type="compositionally biased region" description="Pro residues" evidence="3">
    <location>
        <begin position="8"/>
        <end position="17"/>
    </location>
</feature>
<dbReference type="GO" id="GO:0007059">
    <property type="term" value="P:chromosome segregation"/>
    <property type="evidence" value="ECO:0007669"/>
    <property type="project" value="UniProtKB-KW"/>
</dbReference>
<reference evidence="4 5" key="1">
    <citation type="submission" date="2023-07" db="EMBL/GenBank/DDBJ databases">
        <title>Micromonospora profundi TRM 95458 converts glycerol to a new osmotic compound.</title>
        <authorList>
            <person name="Lu D."/>
        </authorList>
    </citation>
    <scope>NUCLEOTIDE SEQUENCE [LARGE SCALE GENOMIC DNA]</scope>
    <source>
        <strain evidence="4 5">TRM95458</strain>
    </source>
</reference>
<organism evidence="4 5">
    <name type="scientific">Micromonospora profundi</name>
    <dbReference type="NCBI Taxonomy" id="1420889"/>
    <lineage>
        <taxon>Bacteria</taxon>
        <taxon>Bacillati</taxon>
        <taxon>Actinomycetota</taxon>
        <taxon>Actinomycetes</taxon>
        <taxon>Micromonosporales</taxon>
        <taxon>Micromonosporaceae</taxon>
        <taxon>Micromonospora</taxon>
    </lineage>
</organism>
<dbReference type="Proteomes" id="UP001235874">
    <property type="component" value="Chromosome"/>
</dbReference>
<dbReference type="Gene3D" id="6.10.250.2410">
    <property type="match status" value="1"/>
</dbReference>
<proteinExistence type="predicted"/>
<name>A0AAJ6L4P8_9ACTN</name>
<protein>
    <recommendedName>
        <fullName evidence="2">Segregation and condensation protein A</fullName>
    </recommendedName>
</protein>
<keyword evidence="1" id="KW-0159">Chromosome partition</keyword>
<keyword evidence="5" id="KW-1185">Reference proteome</keyword>
<feature type="region of interest" description="Disordered" evidence="3">
    <location>
        <begin position="301"/>
        <end position="409"/>
    </location>
</feature>
<accession>A0AAJ6L4P8</accession>
<gene>
    <name evidence="4" type="ORF">Q3V37_26185</name>
</gene>
<evidence type="ECO:0000256" key="3">
    <source>
        <dbReference type="SAM" id="MobiDB-lite"/>
    </source>
</evidence>
<feature type="region of interest" description="Disordered" evidence="3">
    <location>
        <begin position="1"/>
        <end position="21"/>
    </location>
</feature>